<reference evidence="7 8" key="1">
    <citation type="journal article" date="2015" name="Genome Announc.">
        <title>Draft Genome Sequence of Filamentous Marine Cyanobacterium Lyngbya confervoides Strain BDU141951.</title>
        <authorList>
            <person name="Chandrababunaidu M.M."/>
            <person name="Sen D."/>
            <person name="Tripathy S."/>
        </authorList>
    </citation>
    <scope>NUCLEOTIDE SEQUENCE [LARGE SCALE GENOMIC DNA]</scope>
    <source>
        <strain evidence="7 8">BDU141951</strain>
    </source>
</reference>
<evidence type="ECO:0000256" key="1">
    <source>
        <dbReference type="ARBA" id="ARBA00006908"/>
    </source>
</evidence>
<dbReference type="AlphaFoldDB" id="A0ABD4T6A5"/>
<accession>A0ABD4T6A5</accession>
<evidence type="ECO:0000256" key="4">
    <source>
        <dbReference type="ARBA" id="ARBA00023002"/>
    </source>
</evidence>
<dbReference type="Pfam" id="PF05996">
    <property type="entry name" value="Fe_bilin_red"/>
    <property type="match status" value="1"/>
</dbReference>
<gene>
    <name evidence="6" type="primary">pcyA</name>
    <name evidence="7" type="ORF">QQ91_0015900</name>
</gene>
<comment type="similarity">
    <text evidence="1 6">Belongs to the HY2 family.</text>
</comment>
<evidence type="ECO:0000256" key="2">
    <source>
        <dbReference type="ARBA" id="ARBA00012716"/>
    </source>
</evidence>
<dbReference type="InterPro" id="IPR009249">
    <property type="entry name" value="Ferredoxin-dep_bilin_Rdtase"/>
</dbReference>
<dbReference type="HAMAP" id="MF_00618">
    <property type="entry name" value="Ferredoxin_bilin_red"/>
    <property type="match status" value="1"/>
</dbReference>
<dbReference type="PANTHER" id="PTHR34557:SF1">
    <property type="entry name" value="PHYTOCHROMOBILIN:FERREDOXIN OXIDOREDUCTASE, CHLOROPLASTIC"/>
    <property type="match status" value="1"/>
</dbReference>
<name>A0ABD4T6A5_9CYAN</name>
<comment type="function">
    <text evidence="6">Catalyzes the four-electron reduction of biliverdin IX-alpha (2-electron reduction at both the A and D rings); the reaction proceeds via an isolatable 2-electron intermediate, 181,182-dihydrobiliverdin.</text>
</comment>
<dbReference type="Proteomes" id="UP000031561">
    <property type="component" value="Unassembled WGS sequence"/>
</dbReference>
<dbReference type="GO" id="GO:0050620">
    <property type="term" value="F:phycocyanobilin:ferredoxin oxidoreductase activity"/>
    <property type="evidence" value="ECO:0007669"/>
    <property type="project" value="UniProtKB-UniRule"/>
</dbReference>
<proteinExistence type="inferred from homology"/>
<dbReference type="EMBL" id="JTHE03000091">
    <property type="protein sequence ID" value="MCM1984306.1"/>
    <property type="molecule type" value="Genomic_DNA"/>
</dbReference>
<evidence type="ECO:0000256" key="6">
    <source>
        <dbReference type="HAMAP-Rule" id="MF_00618"/>
    </source>
</evidence>
<evidence type="ECO:0000256" key="3">
    <source>
        <dbReference type="ARBA" id="ARBA00016783"/>
    </source>
</evidence>
<dbReference type="NCBIfam" id="NF002760">
    <property type="entry name" value="PRK02816.1"/>
    <property type="match status" value="1"/>
</dbReference>
<comment type="catalytic activity">
    <reaction evidence="5 6">
        <text>(2R,3Z)-phycocyanobilin + 4 oxidized [2Fe-2S]-[ferredoxin] = biliverdin IXalpha + 4 reduced [2Fe-2S]-[ferredoxin] + 4 H(+)</text>
        <dbReference type="Rhea" id="RHEA:15309"/>
        <dbReference type="Rhea" id="RHEA-COMP:10000"/>
        <dbReference type="Rhea" id="RHEA-COMP:10001"/>
        <dbReference type="ChEBI" id="CHEBI:15378"/>
        <dbReference type="ChEBI" id="CHEBI:33737"/>
        <dbReference type="ChEBI" id="CHEBI:33738"/>
        <dbReference type="ChEBI" id="CHEBI:57437"/>
        <dbReference type="ChEBI" id="CHEBI:57991"/>
        <dbReference type="EC" id="1.3.7.5"/>
    </reaction>
</comment>
<keyword evidence="8" id="KW-1185">Reference proteome</keyword>
<organism evidence="7 8">
    <name type="scientific">Lyngbya confervoides BDU141951</name>
    <dbReference type="NCBI Taxonomy" id="1574623"/>
    <lineage>
        <taxon>Bacteria</taxon>
        <taxon>Bacillati</taxon>
        <taxon>Cyanobacteriota</taxon>
        <taxon>Cyanophyceae</taxon>
        <taxon>Oscillatoriophycideae</taxon>
        <taxon>Oscillatoriales</taxon>
        <taxon>Microcoleaceae</taxon>
        <taxon>Lyngbya</taxon>
    </lineage>
</organism>
<protein>
    <recommendedName>
        <fullName evidence="3 6">Phycocyanobilin:ferredoxin oxidoreductase</fullName>
        <ecNumber evidence="2 6">1.3.7.5</ecNumber>
    </recommendedName>
</protein>
<evidence type="ECO:0000256" key="5">
    <source>
        <dbReference type="ARBA" id="ARBA00049084"/>
    </source>
</evidence>
<evidence type="ECO:0000313" key="7">
    <source>
        <dbReference type="EMBL" id="MCM1984306.1"/>
    </source>
</evidence>
<dbReference type="EC" id="1.3.7.5" evidence="2 6"/>
<dbReference type="InterPro" id="IPR022870">
    <property type="entry name" value="Ferredoxin_bilin_OxRdtase"/>
</dbReference>
<dbReference type="PANTHER" id="PTHR34557">
    <property type="entry name" value="PHYTOCHROMOBILIN:FERREDOXIN OXIDOREDUCTASE, CHLOROPLASTIC"/>
    <property type="match status" value="1"/>
</dbReference>
<keyword evidence="4 6" id="KW-0560">Oxidoreductase</keyword>
<evidence type="ECO:0000313" key="8">
    <source>
        <dbReference type="Proteomes" id="UP000031561"/>
    </source>
</evidence>
<comment type="caution">
    <text evidence="7">The sequence shown here is derived from an EMBL/GenBank/DDBJ whole genome shotgun (WGS) entry which is preliminary data.</text>
</comment>
<dbReference type="RefSeq" id="WP_166276076.1">
    <property type="nucleotide sequence ID" value="NZ_JTHE03000091.1"/>
</dbReference>
<sequence length="249" mass="28347">MATSFQPSIQSRQHPLIQRLASLIQATWSEMLQLSPYPAPSDLGYIEGRLEDEALFIENFCYQTPQFRKLHLELAKVGNHLDILHCVMFPYPQYALPMFGTDIVCGRGTISAAIVDLSPMDPDRRLPVGYRHQLSTLAKLTFQDVRALPNWGDIFSDYCLFVKPAHPDEETAFLQRVGDYLHIHCQQATASLPETSAAAIQEIEAQQRYYCAQQQKNDKTRRVLEKAFGPEWTERYMSTMLFDCVGGIA</sequence>
<dbReference type="Gene3D" id="3.40.1500.20">
    <property type="match status" value="1"/>
</dbReference>